<dbReference type="Pfam" id="PF08378">
    <property type="entry name" value="NERD"/>
    <property type="match status" value="1"/>
</dbReference>
<dbReference type="Proteomes" id="UP001595685">
    <property type="component" value="Unassembled WGS sequence"/>
</dbReference>
<reference evidence="4" key="1">
    <citation type="journal article" date="2019" name="Int. J. Syst. Evol. Microbiol.">
        <title>The Global Catalogue of Microorganisms (GCM) 10K type strain sequencing project: providing services to taxonomists for standard genome sequencing and annotation.</title>
        <authorList>
            <consortium name="The Broad Institute Genomics Platform"/>
            <consortium name="The Broad Institute Genome Sequencing Center for Infectious Disease"/>
            <person name="Wu L."/>
            <person name="Ma J."/>
        </authorList>
    </citation>
    <scope>NUCLEOTIDE SEQUENCE [LARGE SCALE GENOMIC DNA]</scope>
    <source>
        <strain evidence="4">NCAIM B.02333</strain>
    </source>
</reference>
<organism evidence="3 4">
    <name type="scientific">Aquipuribacter hungaricus</name>
    <dbReference type="NCBI Taxonomy" id="545624"/>
    <lineage>
        <taxon>Bacteria</taxon>
        <taxon>Bacillati</taxon>
        <taxon>Actinomycetota</taxon>
        <taxon>Actinomycetes</taxon>
        <taxon>Micrococcales</taxon>
        <taxon>Intrasporangiaceae</taxon>
        <taxon>Aquipuribacter</taxon>
    </lineage>
</organism>
<gene>
    <name evidence="3" type="ORF">ACFOLH_09470</name>
</gene>
<evidence type="ECO:0000313" key="3">
    <source>
        <dbReference type="EMBL" id="MFC3688567.1"/>
    </source>
</evidence>
<dbReference type="Gene3D" id="3.40.50.300">
    <property type="entry name" value="P-loop containing nucleotide triphosphate hydrolases"/>
    <property type="match status" value="2"/>
</dbReference>
<dbReference type="InterPro" id="IPR000212">
    <property type="entry name" value="DNA_helicase_UvrD/REP"/>
</dbReference>
<evidence type="ECO:0000259" key="1">
    <source>
        <dbReference type="Pfam" id="PF08378"/>
    </source>
</evidence>
<feature type="domain" description="UvrD-like helicase C-terminal" evidence="2">
    <location>
        <begin position="487"/>
        <end position="528"/>
    </location>
</feature>
<dbReference type="PANTHER" id="PTHR11070">
    <property type="entry name" value="UVRD / RECB / PCRA DNA HELICASE FAMILY MEMBER"/>
    <property type="match status" value="1"/>
</dbReference>
<dbReference type="InterPro" id="IPR027417">
    <property type="entry name" value="P-loop_NTPase"/>
</dbReference>
<dbReference type="Pfam" id="PF13245">
    <property type="entry name" value="AAA_19"/>
    <property type="match status" value="1"/>
</dbReference>
<dbReference type="Pfam" id="PF13538">
    <property type="entry name" value="UvrD_C_2"/>
    <property type="match status" value="1"/>
</dbReference>
<evidence type="ECO:0000259" key="2">
    <source>
        <dbReference type="Pfam" id="PF13538"/>
    </source>
</evidence>
<dbReference type="PANTHER" id="PTHR11070:SF45">
    <property type="entry name" value="DNA 3'-5' HELICASE"/>
    <property type="match status" value="1"/>
</dbReference>
<proteinExistence type="predicted"/>
<keyword evidence="4" id="KW-1185">Reference proteome</keyword>
<dbReference type="EMBL" id="JBHRWW010000005">
    <property type="protein sequence ID" value="MFC3688567.1"/>
    <property type="molecule type" value="Genomic_DNA"/>
</dbReference>
<evidence type="ECO:0000313" key="4">
    <source>
        <dbReference type="Proteomes" id="UP001595685"/>
    </source>
</evidence>
<name>A0ABV7WI55_9MICO</name>
<dbReference type="InterPro" id="IPR027785">
    <property type="entry name" value="UvrD-like_helicase_C"/>
</dbReference>
<comment type="caution">
    <text evidence="3">The sequence shown here is derived from an EMBL/GenBank/DDBJ whole genome shotgun (WGS) entry which is preliminary data.</text>
</comment>
<accession>A0ABV7WI55</accession>
<protein>
    <submittedName>
        <fullName evidence="3">NERD domain-containing protein</fullName>
    </submittedName>
</protein>
<dbReference type="SUPFAM" id="SSF52540">
    <property type="entry name" value="P-loop containing nucleoside triphosphate hydrolases"/>
    <property type="match status" value="1"/>
</dbReference>
<feature type="domain" description="NERD" evidence="1">
    <location>
        <begin position="15"/>
        <end position="126"/>
    </location>
</feature>
<dbReference type="RefSeq" id="WP_340288942.1">
    <property type="nucleotide sequence ID" value="NZ_JBBEOI010000004.1"/>
</dbReference>
<sequence length="550" mass="60570">MTARSVPEVPDFASDAERVVWERLREQLPDDAVLFANRRFTDADGDCEADLLVAWPDVGFVVVEVKGGHVSLDRDGRWHQSGKGGDHGVDPVRQAQRCRYALRGHLDGNPTWTGGRIRTQHLVAFPYSRVAPDVSTSDCPRWMVLDRDDVTHLARRLADAVDAGADRSLPTPGTGEVAQLVDCLVGRPVAQRDHVAGEVEARGAAVDLLTQRQAAVLDHISLLPRVEVRGGAGSGKTWLAVEQARRFAADKMRVALLSYSRGLAMYLRERCDLLSARQRPAYVGTFHGLGLEWGAKPGADDDPVYWEDELPRAMTALAADLPDGERFDALVVDEGQDFDDTWWPALLAGLREPGRLVVFADEGQRVFARAGRPPVDLVPIPLDENLRNTRQIAQAFSSLVPTQQRIRGGDGEAVRFVPCSSEDALDTADEMVDELLERVGYEPHHVALLTTGRRHPVQREGQEEGHDVYWRDFFDARSTFYGHVLGFKGLERPVVVLAVNGFGSGDGAERAREKLYVGLSRARDLLVVCGDPRLIRSAGGDGVARRLGIR</sequence>
<dbReference type="InterPro" id="IPR011528">
    <property type="entry name" value="NERD"/>
</dbReference>